<accession>A0A4S8K3T1</accession>
<proteinExistence type="predicted"/>
<protein>
    <submittedName>
        <fullName evidence="1">Uncharacterized protein</fullName>
    </submittedName>
</protein>
<dbReference type="Proteomes" id="UP000317650">
    <property type="component" value="Chromosome 8"/>
</dbReference>
<comment type="caution">
    <text evidence="1">The sequence shown here is derived from an EMBL/GenBank/DDBJ whole genome shotgun (WGS) entry which is preliminary data.</text>
</comment>
<dbReference type="AlphaFoldDB" id="A0A4S8K3T1"/>
<dbReference type="STRING" id="52838.A0A4S8K3T1"/>
<evidence type="ECO:0000313" key="2">
    <source>
        <dbReference type="Proteomes" id="UP000317650"/>
    </source>
</evidence>
<evidence type="ECO:0000313" key="1">
    <source>
        <dbReference type="EMBL" id="THU69454.1"/>
    </source>
</evidence>
<keyword evidence="2" id="KW-1185">Reference proteome</keyword>
<name>A0A4S8K3T1_MUSBA</name>
<reference evidence="1 2" key="1">
    <citation type="journal article" date="2019" name="Nat. Plants">
        <title>Genome sequencing of Musa balbisiana reveals subgenome evolution and function divergence in polyploid bananas.</title>
        <authorList>
            <person name="Yao X."/>
        </authorList>
    </citation>
    <scope>NUCLEOTIDE SEQUENCE [LARGE SCALE GENOMIC DNA]</scope>
    <source>
        <strain evidence="2">cv. DH-PKW</strain>
        <tissue evidence="1">Leaves</tissue>
    </source>
</reference>
<dbReference type="EMBL" id="PYDT01000002">
    <property type="protein sequence ID" value="THU69454.1"/>
    <property type="molecule type" value="Genomic_DNA"/>
</dbReference>
<sequence>MVGASFGLPDAMWRAGKHSSRLSPTLGGRRDAGFGGIPPLDRVRPASFPFLAAEFSFSDLAFPSPAILLAFGFSALLQVDLSCFLLRSVRMTSSSSSSSSSPGKIRARPLLPSLVRSSDGEAAPALEALMWPHDLDSTVSGSLLRRLRECYSIPEDYIISAPEPGQRAYNPILKGFALTLDALEGCAFSFTPSSSLASPCGEFRRPRVGGYFLSARTGFRVSGAPSSNKGWKGRFFYVSYAGDWGFGVQWSARTIDNTTPSLNDEERRGLERLREILPSSQSIRNMTERWLIEAGLSPTPQDTFIVSGPGMKLLSLRGGRVSSVSSPRPSVNPKLGSKDTLLEVEAGRPLKRIKITAFEGAEAVPVWPRVVAAERVECAEAGSLRGATGPSREATEKDLRPPAVRDLCRLPAGAEEPFWSRVMGEPPTGEASDPLVARWGGLSRGDRVWAGGDSSAAFLRGVLHPDMARDMYTLPSEALLSKSAKSLTLVSVAPATFSYLFGSVPPDLSFFP</sequence>
<gene>
    <name evidence="1" type="ORF">C4D60_Mb08t14580</name>
</gene>
<organism evidence="1 2">
    <name type="scientific">Musa balbisiana</name>
    <name type="common">Banana</name>
    <dbReference type="NCBI Taxonomy" id="52838"/>
    <lineage>
        <taxon>Eukaryota</taxon>
        <taxon>Viridiplantae</taxon>
        <taxon>Streptophyta</taxon>
        <taxon>Embryophyta</taxon>
        <taxon>Tracheophyta</taxon>
        <taxon>Spermatophyta</taxon>
        <taxon>Magnoliopsida</taxon>
        <taxon>Liliopsida</taxon>
        <taxon>Zingiberales</taxon>
        <taxon>Musaceae</taxon>
        <taxon>Musa</taxon>
    </lineage>
</organism>